<feature type="domain" description="4Fe-4S ferredoxin-type" evidence="5">
    <location>
        <begin position="348"/>
        <end position="377"/>
    </location>
</feature>
<gene>
    <name evidence="6" type="ORF">A2462_06265</name>
</gene>
<dbReference type="GO" id="GO:0051539">
    <property type="term" value="F:4 iron, 4 sulfur cluster binding"/>
    <property type="evidence" value="ECO:0007669"/>
    <property type="project" value="UniProtKB-KW"/>
</dbReference>
<dbReference type="PROSITE" id="PS00198">
    <property type="entry name" value="4FE4S_FER_1"/>
    <property type="match status" value="1"/>
</dbReference>
<dbReference type="InterPro" id="IPR017896">
    <property type="entry name" value="4Fe4S_Fe-S-bd"/>
</dbReference>
<evidence type="ECO:0000256" key="1">
    <source>
        <dbReference type="ARBA" id="ARBA00022485"/>
    </source>
</evidence>
<evidence type="ECO:0000259" key="5">
    <source>
        <dbReference type="PROSITE" id="PS51379"/>
    </source>
</evidence>
<evidence type="ECO:0000313" key="7">
    <source>
        <dbReference type="Proteomes" id="UP000177309"/>
    </source>
</evidence>
<evidence type="ECO:0000313" key="6">
    <source>
        <dbReference type="EMBL" id="OGC33146.1"/>
    </source>
</evidence>
<protein>
    <recommendedName>
        <fullName evidence="5">4Fe-4S ferredoxin-type domain-containing protein</fullName>
    </recommendedName>
</protein>
<dbReference type="PANTHER" id="PTHR24960:SF76">
    <property type="entry name" value="4FE-4S FERREDOXIN-TYPE DOMAIN-CONTAINING PROTEIN"/>
    <property type="match status" value="1"/>
</dbReference>
<keyword evidence="3" id="KW-0408">Iron</keyword>
<dbReference type="InterPro" id="IPR050157">
    <property type="entry name" value="PSI_iron-sulfur_center"/>
</dbReference>
<name>A0A1F4TKC1_UNCSA</name>
<dbReference type="Pfam" id="PF04015">
    <property type="entry name" value="DUF362"/>
    <property type="match status" value="1"/>
</dbReference>
<feature type="domain" description="4Fe-4S ferredoxin-type" evidence="5">
    <location>
        <begin position="319"/>
        <end position="347"/>
    </location>
</feature>
<dbReference type="Gene3D" id="3.30.70.20">
    <property type="match status" value="1"/>
</dbReference>
<dbReference type="Proteomes" id="UP000177309">
    <property type="component" value="Unassembled WGS sequence"/>
</dbReference>
<dbReference type="EMBL" id="MEUI01000039">
    <property type="protein sequence ID" value="OGC33146.1"/>
    <property type="molecule type" value="Genomic_DNA"/>
</dbReference>
<keyword evidence="2" id="KW-0479">Metal-binding</keyword>
<comment type="caution">
    <text evidence="6">The sequence shown here is derived from an EMBL/GenBank/DDBJ whole genome shotgun (WGS) entry which is preliminary data.</text>
</comment>
<reference evidence="6 7" key="1">
    <citation type="journal article" date="2016" name="Nat. Commun.">
        <title>Thousands of microbial genomes shed light on interconnected biogeochemical processes in an aquifer system.</title>
        <authorList>
            <person name="Anantharaman K."/>
            <person name="Brown C.T."/>
            <person name="Hug L.A."/>
            <person name="Sharon I."/>
            <person name="Castelle C.J."/>
            <person name="Probst A.J."/>
            <person name="Thomas B.C."/>
            <person name="Singh A."/>
            <person name="Wilkins M.J."/>
            <person name="Karaoz U."/>
            <person name="Brodie E.L."/>
            <person name="Williams K.H."/>
            <person name="Hubbard S.S."/>
            <person name="Banfield J.F."/>
        </authorList>
    </citation>
    <scope>NUCLEOTIDE SEQUENCE [LARGE SCALE GENOMIC DNA]</scope>
</reference>
<dbReference type="GO" id="GO:0046872">
    <property type="term" value="F:metal ion binding"/>
    <property type="evidence" value="ECO:0007669"/>
    <property type="project" value="UniProtKB-KW"/>
</dbReference>
<keyword evidence="1" id="KW-0004">4Fe-4S</keyword>
<dbReference type="SUPFAM" id="SSF54862">
    <property type="entry name" value="4Fe-4S ferredoxins"/>
    <property type="match status" value="1"/>
</dbReference>
<dbReference type="InterPro" id="IPR007160">
    <property type="entry name" value="DUF362"/>
</dbReference>
<organism evidence="6 7">
    <name type="scientific">candidate division WOR-1 bacterium RIFOXYC2_FULL_41_25</name>
    <dbReference type="NCBI Taxonomy" id="1802586"/>
    <lineage>
        <taxon>Bacteria</taxon>
        <taxon>Bacillati</taxon>
        <taxon>Saganbacteria</taxon>
    </lineage>
</organism>
<dbReference type="AlphaFoldDB" id="A0A1F4TKC1"/>
<evidence type="ECO:0000256" key="2">
    <source>
        <dbReference type="ARBA" id="ARBA00022723"/>
    </source>
</evidence>
<evidence type="ECO:0000256" key="4">
    <source>
        <dbReference type="ARBA" id="ARBA00023014"/>
    </source>
</evidence>
<dbReference type="InterPro" id="IPR017900">
    <property type="entry name" value="4Fe4S_Fe_S_CS"/>
</dbReference>
<dbReference type="PANTHER" id="PTHR24960">
    <property type="entry name" value="PHOTOSYSTEM I IRON-SULFUR CENTER-RELATED"/>
    <property type="match status" value="1"/>
</dbReference>
<evidence type="ECO:0000256" key="3">
    <source>
        <dbReference type="ARBA" id="ARBA00023004"/>
    </source>
</evidence>
<keyword evidence="4" id="KW-0411">Iron-sulfur</keyword>
<dbReference type="PROSITE" id="PS51379">
    <property type="entry name" value="4FE4S_FER_2"/>
    <property type="match status" value="2"/>
</dbReference>
<dbReference type="Pfam" id="PF13237">
    <property type="entry name" value="Fer4_10"/>
    <property type="match status" value="1"/>
</dbReference>
<accession>A0A1F4TKC1</accession>
<proteinExistence type="predicted"/>
<sequence length="390" mass="42381">MKPKVAIVKCKSYRQAQVDAAVRQSLELISGLDKTIKPGNRVLIKVNALMGKDPELGITTHPALVTAIVKLVKALGAIPLVGDSPGDGSANVHKVMSKCGFTKATEEAGGELISFEKAGTKDIPSPSQHKKIKTLKISKAVLKADVIINLPKLKTHGWTLYTGAIKNLFGCITGFNKASFHFAAPKCKDFSIALVDILEIVKPTINIMDAVMGMEGQGPTEGKPRLMGAILASFDAVALDAVAATAINYQPLEIDMIRIADNRQLGTGKLANIDVVGTPLKEIIKKDWEHCANTYAITNRIPSFLEPILNPIMQKILRIDPEIIQDKCKKCLVCVNNCPAKTIYFKDNTVKIDLSKCIMCYCCHELCPYKSIRLKQSWLAKVMGLGTSKG</sequence>